<dbReference type="GeneID" id="105908045"/>
<evidence type="ECO:0000256" key="11">
    <source>
        <dbReference type="ARBA" id="ARBA00022889"/>
    </source>
</evidence>
<keyword evidence="15 17" id="KW-1015">Disulfide bond</keyword>
<name>A0A6P3W826_CLUHA</name>
<feature type="disulfide bond" evidence="17">
    <location>
        <begin position="46"/>
        <end position="62"/>
    </location>
</feature>
<keyword evidence="7 20" id="KW-0732">Signal</keyword>
<evidence type="ECO:0000259" key="23">
    <source>
        <dbReference type="SMART" id="SM01241"/>
    </source>
</evidence>
<feature type="disulfide bond" evidence="17">
    <location>
        <begin position="600"/>
        <end position="605"/>
    </location>
</feature>
<keyword evidence="9" id="KW-0106">Calcium</keyword>
<dbReference type="Pfam" id="PF08725">
    <property type="entry name" value="Integrin_b_cyt"/>
    <property type="match status" value="1"/>
</dbReference>
<feature type="disulfide bond" evidence="17">
    <location>
        <begin position="396"/>
        <end position="408"/>
    </location>
</feature>
<dbReference type="AlphaFoldDB" id="A0A6P3W826"/>
<dbReference type="InterPro" id="IPR002369">
    <property type="entry name" value="Integrin_bsu_VWA"/>
</dbReference>
<dbReference type="Gene3D" id="2.10.25.10">
    <property type="entry name" value="Laminin"/>
    <property type="match status" value="3"/>
</dbReference>
<keyword evidence="12 19" id="KW-1133">Transmembrane helix</keyword>
<evidence type="ECO:0000256" key="6">
    <source>
        <dbReference type="ARBA" id="ARBA00022723"/>
    </source>
</evidence>
<dbReference type="InterPro" id="IPR014836">
    <property type="entry name" value="Integrin_bsu_cyt_dom"/>
</dbReference>
<keyword evidence="25" id="KW-1185">Reference proteome</keyword>
<evidence type="ECO:0000256" key="3">
    <source>
        <dbReference type="ARBA" id="ARBA00022475"/>
    </source>
</evidence>
<dbReference type="SUPFAM" id="SSF53300">
    <property type="entry name" value="vWA-like"/>
    <property type="match status" value="1"/>
</dbReference>
<dbReference type="Gene3D" id="1.20.5.100">
    <property type="entry name" value="Cytochrome c1, transmembrane anchor, C-terminal"/>
    <property type="match status" value="1"/>
</dbReference>
<dbReference type="Gene3D" id="2.60.40.1510">
    <property type="entry name" value="ntegrin, alpha v. Chain A, domain 3"/>
    <property type="match status" value="1"/>
</dbReference>
<evidence type="ECO:0000256" key="19">
    <source>
        <dbReference type="SAM" id="Phobius"/>
    </source>
</evidence>
<keyword evidence="16" id="KW-0325">Glycoprotein</keyword>
<reference evidence="26" key="1">
    <citation type="submission" date="2025-08" db="UniProtKB">
        <authorList>
            <consortium name="RefSeq"/>
        </authorList>
    </citation>
    <scope>IDENTIFICATION</scope>
</reference>
<evidence type="ECO:0000256" key="4">
    <source>
        <dbReference type="ARBA" id="ARBA00022536"/>
    </source>
</evidence>
<dbReference type="InterPro" id="IPR057073">
    <property type="entry name" value="EGF_integrin_2"/>
</dbReference>
<dbReference type="FunFam" id="3.30.1680.10:FF:000002">
    <property type="entry name" value="Integrin beta"/>
    <property type="match status" value="1"/>
</dbReference>
<dbReference type="PIRSF" id="PIRSF002512">
    <property type="entry name" value="Integrin_B"/>
    <property type="match status" value="1"/>
</dbReference>
<feature type="disulfide bond" evidence="17">
    <location>
        <begin position="520"/>
        <end position="525"/>
    </location>
</feature>
<feature type="disulfide bond" evidence="17">
    <location>
        <begin position="428"/>
        <end position="672"/>
    </location>
</feature>
<evidence type="ECO:0000259" key="22">
    <source>
        <dbReference type="SMART" id="SM00423"/>
    </source>
</evidence>
<evidence type="ECO:0000256" key="9">
    <source>
        <dbReference type="ARBA" id="ARBA00022837"/>
    </source>
</evidence>
<dbReference type="SUPFAM" id="SSF57196">
    <property type="entry name" value="EGF/Laminin"/>
    <property type="match status" value="1"/>
</dbReference>
<dbReference type="PANTHER" id="PTHR10082">
    <property type="entry name" value="INTEGRIN BETA SUBUNIT"/>
    <property type="match status" value="1"/>
</dbReference>
<dbReference type="Gene3D" id="4.10.1240.30">
    <property type="match status" value="1"/>
</dbReference>
<protein>
    <recommendedName>
        <fullName evidence="18">Integrin beta</fullName>
    </recommendedName>
</protein>
<dbReference type="GO" id="GO:0009986">
    <property type="term" value="C:cell surface"/>
    <property type="evidence" value="ECO:0007669"/>
    <property type="project" value="TreeGrafter"/>
</dbReference>
<feature type="disulfide bond" evidence="17">
    <location>
        <begin position="626"/>
        <end position="635"/>
    </location>
</feature>
<keyword evidence="8" id="KW-0677">Repeat</keyword>
<feature type="domain" description="Integrin beta subunit tail" evidence="24">
    <location>
        <begin position="626"/>
        <end position="710"/>
    </location>
</feature>
<evidence type="ECO:0000256" key="15">
    <source>
        <dbReference type="ARBA" id="ARBA00023157"/>
    </source>
</evidence>
<dbReference type="Pfam" id="PF07965">
    <property type="entry name" value="Integrin_B_tail"/>
    <property type="match status" value="1"/>
</dbReference>
<evidence type="ECO:0000256" key="7">
    <source>
        <dbReference type="ARBA" id="ARBA00022729"/>
    </source>
</evidence>
<feature type="disulfide bond" evidence="17">
    <location>
        <begin position="476"/>
        <end position="514"/>
    </location>
</feature>
<dbReference type="InterPro" id="IPR032695">
    <property type="entry name" value="Integrin_dom_sf"/>
</dbReference>
<feature type="disulfide bond" evidence="17">
    <location>
        <begin position="492"/>
        <end position="506"/>
    </location>
</feature>
<dbReference type="InterPro" id="IPR015812">
    <property type="entry name" value="Integrin_bsu"/>
</dbReference>
<feature type="disulfide bond" evidence="17">
    <location>
        <begin position="602"/>
        <end position="647"/>
    </location>
</feature>
<feature type="disulfide bond" evidence="17">
    <location>
        <begin position="256"/>
        <end position="296"/>
    </location>
</feature>
<organism evidence="25 26">
    <name type="scientific">Clupea harengus</name>
    <name type="common">Atlantic herring</name>
    <dbReference type="NCBI Taxonomy" id="7950"/>
    <lineage>
        <taxon>Eukaryota</taxon>
        <taxon>Metazoa</taxon>
        <taxon>Chordata</taxon>
        <taxon>Craniata</taxon>
        <taxon>Vertebrata</taxon>
        <taxon>Euteleostomi</taxon>
        <taxon>Actinopterygii</taxon>
        <taxon>Neopterygii</taxon>
        <taxon>Teleostei</taxon>
        <taxon>Clupei</taxon>
        <taxon>Clupeiformes</taxon>
        <taxon>Clupeoidei</taxon>
        <taxon>Clupeidae</taxon>
        <taxon>Clupea</taxon>
    </lineage>
</organism>
<dbReference type="PRINTS" id="PR01186">
    <property type="entry name" value="INTEGRINB"/>
</dbReference>
<evidence type="ECO:0000256" key="20">
    <source>
        <dbReference type="SAM" id="SignalP"/>
    </source>
</evidence>
<evidence type="ECO:0000256" key="18">
    <source>
        <dbReference type="RuleBase" id="RU000633"/>
    </source>
</evidence>
<feature type="disulfide bond" evidence="17">
    <location>
        <begin position="543"/>
        <end position="548"/>
    </location>
</feature>
<feature type="disulfide bond" evidence="17">
    <location>
        <begin position="201"/>
        <end position="208"/>
    </location>
</feature>
<dbReference type="GO" id="GO:0005925">
    <property type="term" value="C:focal adhesion"/>
    <property type="evidence" value="ECO:0007669"/>
    <property type="project" value="TreeGrafter"/>
</dbReference>
<feature type="disulfide bond" evidence="17">
    <location>
        <begin position="33"/>
        <end position="43"/>
    </location>
</feature>
<feature type="chain" id="PRO_5027968307" description="Integrin beta" evidence="20">
    <location>
        <begin position="22"/>
        <end position="780"/>
    </location>
</feature>
<evidence type="ECO:0000256" key="16">
    <source>
        <dbReference type="ARBA" id="ARBA00023180"/>
    </source>
</evidence>
<keyword evidence="14 19" id="KW-0472">Membrane</keyword>
<dbReference type="GO" id="GO:0033627">
    <property type="term" value="P:cell adhesion mediated by integrin"/>
    <property type="evidence" value="ECO:0007669"/>
    <property type="project" value="TreeGrafter"/>
</dbReference>
<dbReference type="SMART" id="SM01242">
    <property type="entry name" value="Integrin_B_tail"/>
    <property type="match status" value="1"/>
</dbReference>
<dbReference type="SMART" id="SM00423">
    <property type="entry name" value="PSI"/>
    <property type="match status" value="1"/>
</dbReference>
<dbReference type="GO" id="GO:0007229">
    <property type="term" value="P:integrin-mediated signaling pathway"/>
    <property type="evidence" value="ECO:0007669"/>
    <property type="project" value="UniProtKB-KW"/>
</dbReference>
<dbReference type="Gene3D" id="3.40.50.410">
    <property type="entry name" value="von Willebrand factor, type A domain"/>
    <property type="match status" value="1"/>
</dbReference>
<feature type="disulfide bond" evidence="17">
    <location>
        <begin position="468"/>
        <end position="479"/>
    </location>
</feature>
<accession>A0A6P3W826</accession>
<dbReference type="GO" id="GO:0008305">
    <property type="term" value="C:integrin complex"/>
    <property type="evidence" value="ECO:0007669"/>
    <property type="project" value="TreeGrafter"/>
</dbReference>
<dbReference type="GO" id="GO:0046872">
    <property type="term" value="F:metal ion binding"/>
    <property type="evidence" value="ECO:0007669"/>
    <property type="project" value="UniProtKB-KW"/>
</dbReference>
<feature type="domain" description="Integrin beta subunit cytoplasmic" evidence="23">
    <location>
        <begin position="734"/>
        <end position="780"/>
    </location>
</feature>
<feature type="domain" description="Integrin beta subunit VWA" evidence="21">
    <location>
        <begin position="32"/>
        <end position="455"/>
    </location>
</feature>
<dbReference type="SMART" id="SM01241">
    <property type="entry name" value="Integrin_b_cyt"/>
    <property type="match status" value="1"/>
</dbReference>
<dbReference type="InterPro" id="IPR036465">
    <property type="entry name" value="vWFA_dom_sf"/>
</dbReference>
<dbReference type="Pfam" id="PF23105">
    <property type="entry name" value="EGF_integrin"/>
    <property type="match status" value="1"/>
</dbReference>
<dbReference type="GO" id="GO:0007159">
    <property type="term" value="P:leukocyte cell-cell adhesion"/>
    <property type="evidence" value="ECO:0007669"/>
    <property type="project" value="TreeGrafter"/>
</dbReference>
<keyword evidence="5 18" id="KW-0812">Transmembrane</keyword>
<dbReference type="GO" id="GO:0030593">
    <property type="term" value="P:neutrophil chemotaxis"/>
    <property type="evidence" value="ECO:0007669"/>
    <property type="project" value="TreeGrafter"/>
</dbReference>
<feature type="disulfide bond" evidence="17">
    <location>
        <begin position="562"/>
        <end position="567"/>
    </location>
</feature>
<feature type="disulfide bond" evidence="17">
    <location>
        <begin position="481"/>
        <end position="490"/>
    </location>
</feature>
<dbReference type="SUPFAM" id="SSF103575">
    <property type="entry name" value="Plexin repeat"/>
    <property type="match status" value="1"/>
</dbReference>
<feature type="domain" description="PSI" evidence="22">
    <location>
        <begin position="24"/>
        <end position="74"/>
    </location>
</feature>
<dbReference type="Proteomes" id="UP000515152">
    <property type="component" value="Chromosome 2"/>
</dbReference>
<keyword evidence="13 18" id="KW-0401">Integrin</keyword>
<dbReference type="FunFam" id="2.10.25.10:FF:000036">
    <property type="entry name" value="Integrin beta"/>
    <property type="match status" value="1"/>
</dbReference>
<dbReference type="InterPro" id="IPR012896">
    <property type="entry name" value="Integrin_bsu_tail"/>
</dbReference>
<evidence type="ECO:0000256" key="10">
    <source>
        <dbReference type="ARBA" id="ARBA00022842"/>
    </source>
</evidence>
<proteinExistence type="inferred from homology"/>
<dbReference type="InterPro" id="IPR016201">
    <property type="entry name" value="PSI"/>
</dbReference>
<evidence type="ECO:0000256" key="13">
    <source>
        <dbReference type="ARBA" id="ARBA00023037"/>
    </source>
</evidence>
<dbReference type="SUPFAM" id="SSF69687">
    <property type="entry name" value="Integrin beta tail domain"/>
    <property type="match status" value="1"/>
</dbReference>
<feature type="transmembrane region" description="Helical" evidence="19">
    <location>
        <begin position="711"/>
        <end position="737"/>
    </location>
</feature>
<dbReference type="RefSeq" id="XP_012691957.2">
    <property type="nucleotide sequence ID" value="XM_012836503.3"/>
</dbReference>
<feature type="signal peptide" evidence="20">
    <location>
        <begin position="1"/>
        <end position="21"/>
    </location>
</feature>
<evidence type="ECO:0000313" key="26">
    <source>
        <dbReference type="RefSeq" id="XP_012691957.2"/>
    </source>
</evidence>
<evidence type="ECO:0000259" key="21">
    <source>
        <dbReference type="SMART" id="SM00187"/>
    </source>
</evidence>
<dbReference type="GO" id="GO:0005178">
    <property type="term" value="F:integrin binding"/>
    <property type="evidence" value="ECO:0007669"/>
    <property type="project" value="TreeGrafter"/>
</dbReference>
<feature type="disulfide bond" evidence="17">
    <location>
        <begin position="651"/>
        <end position="680"/>
    </location>
</feature>
<keyword evidence="3" id="KW-1003">Cell membrane</keyword>
<dbReference type="SUPFAM" id="SSF69179">
    <property type="entry name" value="Integrin domains"/>
    <property type="match status" value="1"/>
</dbReference>
<feature type="disulfide bond" evidence="17">
    <location>
        <begin position="36"/>
        <end position="73"/>
    </location>
</feature>
<evidence type="ECO:0000259" key="24">
    <source>
        <dbReference type="SMART" id="SM01242"/>
    </source>
</evidence>
<dbReference type="KEGG" id="char:105908045"/>
<evidence type="ECO:0000256" key="1">
    <source>
        <dbReference type="ARBA" id="ARBA00004251"/>
    </source>
</evidence>
<comment type="similarity">
    <text evidence="2 18">Belongs to the integrin beta chain family.</text>
</comment>
<dbReference type="GO" id="GO:0007160">
    <property type="term" value="P:cell-matrix adhesion"/>
    <property type="evidence" value="ECO:0007669"/>
    <property type="project" value="TreeGrafter"/>
</dbReference>
<feature type="disulfide bond" evidence="17">
    <location>
        <begin position="632"/>
        <end position="705"/>
    </location>
</feature>
<dbReference type="Pfam" id="PF00362">
    <property type="entry name" value="Integrin_beta"/>
    <property type="match status" value="1"/>
</dbReference>
<dbReference type="PANTHER" id="PTHR10082:SF15">
    <property type="entry name" value="INTEGRIN BETA-2"/>
    <property type="match status" value="1"/>
</dbReference>
<dbReference type="InterPro" id="IPR036349">
    <property type="entry name" value="Integrin_bsu_tail_dom_sf"/>
</dbReference>
<dbReference type="SMART" id="SM00187">
    <property type="entry name" value="INB"/>
    <property type="match status" value="1"/>
</dbReference>
<feature type="disulfide bond" evidence="17">
    <location>
        <begin position="527"/>
        <end position="541"/>
    </location>
</feature>
<evidence type="ECO:0000313" key="25">
    <source>
        <dbReference type="Proteomes" id="UP000515152"/>
    </source>
</evidence>
<evidence type="ECO:0000256" key="12">
    <source>
        <dbReference type="ARBA" id="ARBA00022989"/>
    </source>
</evidence>
<dbReference type="FunFam" id="3.40.50.410:FF:000002">
    <property type="entry name" value="Integrin beta"/>
    <property type="match status" value="1"/>
</dbReference>
<feature type="disulfide bond" evidence="17">
    <location>
        <begin position="522"/>
        <end position="556"/>
    </location>
</feature>
<feature type="disulfide bond" evidence="17">
    <location>
        <begin position="453"/>
        <end position="457"/>
    </location>
</feature>
<evidence type="ECO:0000256" key="2">
    <source>
        <dbReference type="ARBA" id="ARBA00007449"/>
    </source>
</evidence>
<dbReference type="PROSITE" id="PS00243">
    <property type="entry name" value="I_EGF_1"/>
    <property type="match status" value="2"/>
</dbReference>
<keyword evidence="6" id="KW-0479">Metal-binding</keyword>
<dbReference type="OrthoDB" id="410592at2759"/>
<keyword evidence="10" id="KW-0460">Magnesium</keyword>
<keyword evidence="4" id="KW-0245">EGF-like domain</keyword>
<evidence type="ECO:0000256" key="5">
    <source>
        <dbReference type="ARBA" id="ARBA00022692"/>
    </source>
</evidence>
<dbReference type="InterPro" id="IPR057243">
    <property type="entry name" value="Integrin_I-EGF_CS"/>
</dbReference>
<dbReference type="Gene3D" id="3.30.1680.10">
    <property type="entry name" value="ligand-binding face of the semaphorins, domain 2"/>
    <property type="match status" value="1"/>
</dbReference>
<feature type="disulfide bond" evidence="17">
    <location>
        <begin position="607"/>
        <end position="616"/>
    </location>
</feature>
<feature type="disulfide bond" evidence="17">
    <location>
        <begin position="569"/>
        <end position="578"/>
    </location>
</feature>
<evidence type="ECO:0000256" key="17">
    <source>
        <dbReference type="PIRSR" id="PIRSR002512-1"/>
    </source>
</evidence>
<gene>
    <name evidence="26" type="primary">LOC105908045</name>
</gene>
<comment type="subcellular location">
    <subcellularLocation>
        <location evidence="1 18">Cell membrane</location>
        <topology evidence="1 18">Single-pass type I membrane protein</topology>
    </subcellularLocation>
</comment>
<evidence type="ECO:0000256" key="8">
    <source>
        <dbReference type="ARBA" id="ARBA00022737"/>
    </source>
</evidence>
<dbReference type="GO" id="GO:0019901">
    <property type="term" value="F:protein kinase binding"/>
    <property type="evidence" value="ECO:0007669"/>
    <property type="project" value="TreeGrafter"/>
</dbReference>
<sequence>MSPSVCLQVFILLSATRNVWPEETCTKGAVNSCADCIVSGPFCAWCKFENFTKQGEPDAARCNTKAKLKENHCKETDIISPENTYKPIKQKPLTKATGTADPVQVYPQEVKLDLRPGLPQTITLKFKRAEGYPVDLYYLMDLSYSMKDDLDKLKTLGKDLVSALQTITGGSGKARIGFGSFVDKTVLPFTNTNKEKLKNPCQDETERCQPPFGFKHIVKLTNQYQLFNDEVAKQNISGNLDTPEGGMDAIMQAAMCENDIGWGNATRLLVLATDAGFHMAGDGKLAAILEPNDETCHLQKNIYSQSSLLDYPSVGQIARALDMKNIQPIFAVTSTVTDVYRELSKMIPKSEVGELSSDSGNVVKLIEDAYNKLSSKVIVTHDVPPEKVTVKYTSDCKDGTEPGDEGVCDNVALGQEVTFFVQVTALECLNNVSFYVGPRGFNEKMKVTISTRCECECDDPVEPQHPHCARQGEVKCGTCKCNKGYTGQKCECSQGNLDDVSLRQMCRRENNTECEGRGDCVCGQCQCHTSPSGQPYYSKYCECDDEHCQMHDNKPCSGHGDCKCGICQCHADYEGDACHCKKSNAACKTGSTICNGRGTCECNACKCSRGYQKPFCLTCQACTPPCHQSAKCIECLGFGDGPYQKNCSTACNHLTHTTVEKLNPFNPDARKCEVKDSKNCWLDFTMKELQGFDKYEVEIQKERRCPEPPNIIAIVAGSVAGVALIGLLILLIIKALLYARDLKEWKKFENEKKKTKWANADNPLFKEATTTVTNPTFSGE</sequence>
<dbReference type="GO" id="GO:0001540">
    <property type="term" value="F:amyloid-beta binding"/>
    <property type="evidence" value="ECO:0007669"/>
    <property type="project" value="TreeGrafter"/>
</dbReference>
<evidence type="ECO:0000256" key="14">
    <source>
        <dbReference type="ARBA" id="ARBA00023136"/>
    </source>
</evidence>
<feature type="disulfide bond" evidence="17">
    <location>
        <begin position="564"/>
        <end position="594"/>
    </location>
</feature>
<keyword evidence="11 18" id="KW-0130">Cell adhesion</keyword>